<feature type="compositionally biased region" description="Polar residues" evidence="1">
    <location>
        <begin position="69"/>
        <end position="85"/>
    </location>
</feature>
<evidence type="ECO:0000313" key="5">
    <source>
        <dbReference type="Proteomes" id="UP000567179"/>
    </source>
</evidence>
<feature type="compositionally biased region" description="Polar residues" evidence="1">
    <location>
        <begin position="94"/>
        <end position="106"/>
    </location>
</feature>
<dbReference type="InterPro" id="IPR053001">
    <property type="entry name" value="MNNG_permease-like"/>
</dbReference>
<dbReference type="EMBL" id="JAACJJ010000060">
    <property type="protein sequence ID" value="KAF5309170.1"/>
    <property type="molecule type" value="Genomic_DNA"/>
</dbReference>
<keyword evidence="5" id="KW-1185">Reference proteome</keyword>
<dbReference type="Pfam" id="PF12051">
    <property type="entry name" value="DUF3533"/>
    <property type="match status" value="2"/>
</dbReference>
<feature type="transmembrane region" description="Helical" evidence="2">
    <location>
        <begin position="412"/>
        <end position="433"/>
    </location>
</feature>
<feature type="domain" description="DUF3533" evidence="3">
    <location>
        <begin position="344"/>
        <end position="423"/>
    </location>
</feature>
<feature type="region of interest" description="Disordered" evidence="1">
    <location>
        <begin position="69"/>
        <end position="106"/>
    </location>
</feature>
<feature type="domain" description="DUF3533" evidence="3">
    <location>
        <begin position="144"/>
        <end position="327"/>
    </location>
</feature>
<evidence type="ECO:0000256" key="1">
    <source>
        <dbReference type="SAM" id="MobiDB-lite"/>
    </source>
</evidence>
<evidence type="ECO:0000313" key="4">
    <source>
        <dbReference type="EMBL" id="KAF5309170.1"/>
    </source>
</evidence>
<keyword evidence="2" id="KW-0812">Transmembrane</keyword>
<keyword evidence="2" id="KW-0472">Membrane</keyword>
<dbReference type="AlphaFoldDB" id="A0A8H5AQ46"/>
<dbReference type="OrthoDB" id="2140105at2759"/>
<evidence type="ECO:0000256" key="2">
    <source>
        <dbReference type="SAM" id="Phobius"/>
    </source>
</evidence>
<feature type="transmembrane region" description="Helical" evidence="2">
    <location>
        <begin position="356"/>
        <end position="375"/>
    </location>
</feature>
<dbReference type="Proteomes" id="UP000567179">
    <property type="component" value="Unassembled WGS sequence"/>
</dbReference>
<dbReference type="PANTHER" id="PTHR34814:SF1">
    <property type="entry name" value="NITROSOGUANIDINE RESISTANCE PROTEIN SNG1"/>
    <property type="match status" value="1"/>
</dbReference>
<gene>
    <name evidence="4" type="ORF">D9619_012768</name>
</gene>
<comment type="caution">
    <text evidence="4">The sequence shown here is derived from an EMBL/GenBank/DDBJ whole genome shotgun (WGS) entry which is preliminary data.</text>
</comment>
<sequence>MLTTCHELLPDPSPCTDNHSLSDKRNSFLLLYNSSQLPFLMDTLPLPRDPLPDFLSSDPRQQVPAVTLPTASPSAAGTVSSSPTIYSPDHDTELGNTHVQTTSTALPPSVGAPAKLYSKWFWARGDSALHRARVIYLKAYLGGLFLVVLAIFAVFPIYWGSLWKVPAHKMQGWIVDFDGGEVGQFMIQALTGTRSIIAWKVRPASDFPHGLIDVIARMKNDEAWVTITRASSAVQNSLAQPDPSYNASLAITAFGVEARNENAFRNFIRPIVQTSLDVAKFRYAMKLAGTLSNSSVNVQDVLQVSPQTIISPVSYTIVNLIPFNQPVIDDRPWRARSIWNQQIVEASISHHAPSGIIMFWIFHAVGNVSVCIFPIDILPRIYHYGYAAPFYNISNSIRSIAFGTKNTLGLNFGVLFAWVVISFITLPLLQWYVRRNEVKTLEKGRAEPASIGEKRQSPL</sequence>
<dbReference type="GO" id="GO:0016020">
    <property type="term" value="C:membrane"/>
    <property type="evidence" value="ECO:0007669"/>
    <property type="project" value="TreeGrafter"/>
</dbReference>
<accession>A0A8H5AQ46</accession>
<keyword evidence="2" id="KW-1133">Transmembrane helix</keyword>
<dbReference type="InterPro" id="IPR022703">
    <property type="entry name" value="DUF3533"/>
</dbReference>
<proteinExistence type="predicted"/>
<feature type="transmembrane region" description="Helical" evidence="2">
    <location>
        <begin position="139"/>
        <end position="160"/>
    </location>
</feature>
<protein>
    <recommendedName>
        <fullName evidence="3">DUF3533 domain-containing protein</fullName>
    </recommendedName>
</protein>
<organism evidence="4 5">
    <name type="scientific">Psilocybe cf. subviscida</name>
    <dbReference type="NCBI Taxonomy" id="2480587"/>
    <lineage>
        <taxon>Eukaryota</taxon>
        <taxon>Fungi</taxon>
        <taxon>Dikarya</taxon>
        <taxon>Basidiomycota</taxon>
        <taxon>Agaricomycotina</taxon>
        <taxon>Agaricomycetes</taxon>
        <taxon>Agaricomycetidae</taxon>
        <taxon>Agaricales</taxon>
        <taxon>Agaricineae</taxon>
        <taxon>Strophariaceae</taxon>
        <taxon>Psilocybe</taxon>
    </lineage>
</organism>
<reference evidence="4 5" key="1">
    <citation type="journal article" date="2020" name="ISME J.">
        <title>Uncovering the hidden diversity of litter-decomposition mechanisms in mushroom-forming fungi.</title>
        <authorList>
            <person name="Floudas D."/>
            <person name="Bentzer J."/>
            <person name="Ahren D."/>
            <person name="Johansson T."/>
            <person name="Persson P."/>
            <person name="Tunlid A."/>
        </authorList>
    </citation>
    <scope>NUCLEOTIDE SEQUENCE [LARGE SCALE GENOMIC DNA]</scope>
    <source>
        <strain evidence="4 5">CBS 101986</strain>
    </source>
</reference>
<name>A0A8H5AQ46_9AGAR</name>
<dbReference type="PANTHER" id="PTHR34814">
    <property type="entry name" value="NITROSOGUANIDINE RESISTANCE PROTEIN SNG1"/>
    <property type="match status" value="1"/>
</dbReference>
<evidence type="ECO:0000259" key="3">
    <source>
        <dbReference type="Pfam" id="PF12051"/>
    </source>
</evidence>